<gene>
    <name evidence="2" type="ORF">UFOVP658_2</name>
</gene>
<evidence type="ECO:0000313" key="2">
    <source>
        <dbReference type="EMBL" id="CAB4155348.1"/>
    </source>
</evidence>
<sequence length="98" mass="10320">MAMKRELVTNIFMRILATFAASGLGVIGAGAIAGVPLWKAVFMAGIAGVATVVEGLSRAFLDDGKLTLSEINNVFNKFDKKGDVEDSKTTKRATNPSS</sequence>
<accession>A0A6J5NEB4</accession>
<reference evidence="2" key="1">
    <citation type="submission" date="2020-04" db="EMBL/GenBank/DDBJ databases">
        <authorList>
            <person name="Chiriac C."/>
            <person name="Salcher M."/>
            <person name="Ghai R."/>
            <person name="Kavagutti S V."/>
        </authorList>
    </citation>
    <scope>NUCLEOTIDE SEQUENCE</scope>
</reference>
<protein>
    <submittedName>
        <fullName evidence="2">Uncharacterized protein</fullName>
    </submittedName>
</protein>
<feature type="transmembrane region" description="Helical" evidence="1">
    <location>
        <begin position="40"/>
        <end position="61"/>
    </location>
</feature>
<keyword evidence="1" id="KW-1133">Transmembrane helix</keyword>
<evidence type="ECO:0000256" key="1">
    <source>
        <dbReference type="SAM" id="Phobius"/>
    </source>
</evidence>
<keyword evidence="1" id="KW-0472">Membrane</keyword>
<proteinExistence type="predicted"/>
<dbReference type="EMBL" id="LR796639">
    <property type="protein sequence ID" value="CAB4155348.1"/>
    <property type="molecule type" value="Genomic_DNA"/>
</dbReference>
<feature type="transmembrane region" description="Helical" evidence="1">
    <location>
        <begin position="12"/>
        <end position="34"/>
    </location>
</feature>
<organism evidence="2">
    <name type="scientific">uncultured Caudovirales phage</name>
    <dbReference type="NCBI Taxonomy" id="2100421"/>
    <lineage>
        <taxon>Viruses</taxon>
        <taxon>Duplodnaviria</taxon>
        <taxon>Heunggongvirae</taxon>
        <taxon>Uroviricota</taxon>
        <taxon>Caudoviricetes</taxon>
        <taxon>Peduoviridae</taxon>
        <taxon>Maltschvirus</taxon>
        <taxon>Maltschvirus maltsch</taxon>
    </lineage>
</organism>
<name>A0A6J5NEB4_9CAUD</name>
<keyword evidence="1" id="KW-0812">Transmembrane</keyword>